<reference evidence="2" key="1">
    <citation type="submission" date="2021-02" db="EMBL/GenBank/DDBJ databases">
        <authorList>
            <person name="Dougan E. K."/>
            <person name="Rhodes N."/>
            <person name="Thang M."/>
            <person name="Chan C."/>
        </authorList>
    </citation>
    <scope>NUCLEOTIDE SEQUENCE</scope>
</reference>
<dbReference type="NCBIfam" id="TIGR01444">
    <property type="entry name" value="fkbM_fam"/>
    <property type="match status" value="1"/>
</dbReference>
<name>A0A813G4C4_POLGL</name>
<accession>A0A813G4C4</accession>
<keyword evidence="3" id="KW-1185">Reference proteome</keyword>
<proteinExistence type="predicted"/>
<dbReference type="InterPro" id="IPR052514">
    <property type="entry name" value="SAM-dependent_MTase"/>
</dbReference>
<dbReference type="AlphaFoldDB" id="A0A813G4C4"/>
<dbReference type="InterPro" id="IPR006342">
    <property type="entry name" value="FkbM_mtfrase"/>
</dbReference>
<dbReference type="Pfam" id="PF05050">
    <property type="entry name" value="Methyltransf_21"/>
    <property type="match status" value="1"/>
</dbReference>
<dbReference type="OrthoDB" id="410422at2759"/>
<dbReference type="InterPro" id="IPR029063">
    <property type="entry name" value="SAM-dependent_MTases_sf"/>
</dbReference>
<organism evidence="2 3">
    <name type="scientific">Polarella glacialis</name>
    <name type="common">Dinoflagellate</name>
    <dbReference type="NCBI Taxonomy" id="89957"/>
    <lineage>
        <taxon>Eukaryota</taxon>
        <taxon>Sar</taxon>
        <taxon>Alveolata</taxon>
        <taxon>Dinophyceae</taxon>
        <taxon>Suessiales</taxon>
        <taxon>Suessiaceae</taxon>
        <taxon>Polarella</taxon>
    </lineage>
</organism>
<dbReference type="EMBL" id="CAJNNV010027251">
    <property type="protein sequence ID" value="CAE8619893.1"/>
    <property type="molecule type" value="Genomic_DNA"/>
</dbReference>
<dbReference type="SUPFAM" id="SSF53335">
    <property type="entry name" value="S-adenosyl-L-methionine-dependent methyltransferases"/>
    <property type="match status" value="1"/>
</dbReference>
<feature type="domain" description="Methyltransferase FkbM" evidence="1">
    <location>
        <begin position="60"/>
        <end position="217"/>
    </location>
</feature>
<dbReference type="Gene3D" id="3.40.50.150">
    <property type="entry name" value="Vaccinia Virus protein VP39"/>
    <property type="match status" value="1"/>
</dbReference>
<sequence>MANASVLLQKEALRQKLQYFAFKRSGPALGAAISELGEDLYRLQHLAPVPEGEASPVFIDVGASIGIVSVLLCKRWANARVIALEPAPSNFRYLLWNLRVNGVTDCVWPLNIAAGGTPLATKAFFYSPTYPTWTQLAGGDELTPEDDSWRGGWPDWQIRFESETVTLAEVIAAFGLGDIHFLKVDCEGCEWDIFAPHTWARLQHRIRNVATELHSWALPASAPEGLEEAVRRTVCVHEVTRENTLCSTH</sequence>
<protein>
    <recommendedName>
        <fullName evidence="1">Methyltransferase FkbM domain-containing protein</fullName>
    </recommendedName>
</protein>
<evidence type="ECO:0000313" key="3">
    <source>
        <dbReference type="Proteomes" id="UP000654075"/>
    </source>
</evidence>
<comment type="caution">
    <text evidence="2">The sequence shown here is derived from an EMBL/GenBank/DDBJ whole genome shotgun (WGS) entry which is preliminary data.</text>
</comment>
<gene>
    <name evidence="2" type="ORF">PGLA1383_LOCUS37471</name>
</gene>
<dbReference type="PANTHER" id="PTHR34203">
    <property type="entry name" value="METHYLTRANSFERASE, FKBM FAMILY PROTEIN"/>
    <property type="match status" value="1"/>
</dbReference>
<evidence type="ECO:0000313" key="2">
    <source>
        <dbReference type="EMBL" id="CAE8619893.1"/>
    </source>
</evidence>
<dbReference type="PANTHER" id="PTHR34203:SF15">
    <property type="entry name" value="SLL1173 PROTEIN"/>
    <property type="match status" value="1"/>
</dbReference>
<evidence type="ECO:0000259" key="1">
    <source>
        <dbReference type="Pfam" id="PF05050"/>
    </source>
</evidence>
<dbReference type="Proteomes" id="UP000654075">
    <property type="component" value="Unassembled WGS sequence"/>
</dbReference>